<evidence type="ECO:0000256" key="3">
    <source>
        <dbReference type="SAM" id="Phobius"/>
    </source>
</evidence>
<protein>
    <submittedName>
        <fullName evidence="5">DUF4352 domain-containing protein</fullName>
    </submittedName>
</protein>
<sequence length="201" mass="20820">MTCATSVDQSGYAQFLMLCGFGGCVALVAGGNEASKSTATFSQPAGDPAASNGSAESTRQGTPDEPKSDVAPAGATVRDGKFEFSVTAVDPPVVTLGDNPYLRETAQGEYIQVHVTVTNIGNRPQTYWADNQTLIDDQGREFSNDTSAGIDVNDGTAMMAEINLGNSIGVVIVFDVPPGTVLVALELHDSIFSGGAKVALR</sequence>
<proteinExistence type="predicted"/>
<dbReference type="EMBL" id="JBHSBA010000011">
    <property type="protein sequence ID" value="MFC4127144.1"/>
    <property type="molecule type" value="Genomic_DNA"/>
</dbReference>
<keyword evidence="3" id="KW-0812">Transmembrane</keyword>
<feature type="transmembrane region" description="Helical" evidence="3">
    <location>
        <begin position="12"/>
        <end position="30"/>
    </location>
</feature>
<dbReference type="Gene3D" id="2.60.40.1240">
    <property type="match status" value="1"/>
</dbReference>
<keyword evidence="6" id="KW-1185">Reference proteome</keyword>
<accession>A0ABV8L8E1</accession>
<dbReference type="InterPro" id="IPR029050">
    <property type="entry name" value="Immunoprotect_excell_Ig-like"/>
</dbReference>
<keyword evidence="1" id="KW-0732">Signal</keyword>
<keyword evidence="3" id="KW-0472">Membrane</keyword>
<comment type="caution">
    <text evidence="5">The sequence shown here is derived from an EMBL/GenBank/DDBJ whole genome shotgun (WGS) entry which is preliminary data.</text>
</comment>
<feature type="compositionally biased region" description="Polar residues" evidence="2">
    <location>
        <begin position="51"/>
        <end position="61"/>
    </location>
</feature>
<gene>
    <name evidence="5" type="ORF">ACFOW8_19625</name>
</gene>
<dbReference type="InterPro" id="IPR029051">
    <property type="entry name" value="DUF4352"/>
</dbReference>
<dbReference type="Pfam" id="PF11611">
    <property type="entry name" value="DUF4352"/>
    <property type="match status" value="1"/>
</dbReference>
<dbReference type="Proteomes" id="UP001595767">
    <property type="component" value="Unassembled WGS sequence"/>
</dbReference>
<evidence type="ECO:0000256" key="2">
    <source>
        <dbReference type="SAM" id="MobiDB-lite"/>
    </source>
</evidence>
<dbReference type="RefSeq" id="WP_378552341.1">
    <property type="nucleotide sequence ID" value="NZ_JBHSBA010000011.1"/>
</dbReference>
<evidence type="ECO:0000256" key="1">
    <source>
        <dbReference type="ARBA" id="ARBA00022729"/>
    </source>
</evidence>
<name>A0ABV8L8E1_9NOCA</name>
<keyword evidence="3" id="KW-1133">Transmembrane helix</keyword>
<organism evidence="5 6">
    <name type="scientific">Nocardia rhizosphaerae</name>
    <dbReference type="NCBI Taxonomy" id="1691571"/>
    <lineage>
        <taxon>Bacteria</taxon>
        <taxon>Bacillati</taxon>
        <taxon>Actinomycetota</taxon>
        <taxon>Actinomycetes</taxon>
        <taxon>Mycobacteriales</taxon>
        <taxon>Nocardiaceae</taxon>
        <taxon>Nocardia</taxon>
    </lineage>
</organism>
<feature type="domain" description="DUF4352" evidence="4">
    <location>
        <begin position="74"/>
        <end position="196"/>
    </location>
</feature>
<evidence type="ECO:0000313" key="5">
    <source>
        <dbReference type="EMBL" id="MFC4127144.1"/>
    </source>
</evidence>
<evidence type="ECO:0000259" key="4">
    <source>
        <dbReference type="Pfam" id="PF11611"/>
    </source>
</evidence>
<reference evidence="6" key="1">
    <citation type="journal article" date="2019" name="Int. J. Syst. Evol. Microbiol.">
        <title>The Global Catalogue of Microorganisms (GCM) 10K type strain sequencing project: providing services to taxonomists for standard genome sequencing and annotation.</title>
        <authorList>
            <consortium name="The Broad Institute Genomics Platform"/>
            <consortium name="The Broad Institute Genome Sequencing Center for Infectious Disease"/>
            <person name="Wu L."/>
            <person name="Ma J."/>
        </authorList>
    </citation>
    <scope>NUCLEOTIDE SEQUENCE [LARGE SCALE GENOMIC DNA]</scope>
    <source>
        <strain evidence="6">CGMCC 4.7204</strain>
    </source>
</reference>
<evidence type="ECO:0000313" key="6">
    <source>
        <dbReference type="Proteomes" id="UP001595767"/>
    </source>
</evidence>
<feature type="region of interest" description="Disordered" evidence="2">
    <location>
        <begin position="36"/>
        <end position="73"/>
    </location>
</feature>